<organism evidence="1 2">
    <name type="scientific">Mucilaginibacter ginkgonis</name>
    <dbReference type="NCBI Taxonomy" id="2682091"/>
    <lineage>
        <taxon>Bacteria</taxon>
        <taxon>Pseudomonadati</taxon>
        <taxon>Bacteroidota</taxon>
        <taxon>Sphingobacteriia</taxon>
        <taxon>Sphingobacteriales</taxon>
        <taxon>Sphingobacteriaceae</taxon>
        <taxon>Mucilaginibacter</taxon>
    </lineage>
</organism>
<reference evidence="1 2" key="1">
    <citation type="submission" date="2020-12" db="EMBL/GenBank/DDBJ databases">
        <title>HMF7856_wgs.fasta genome submission.</title>
        <authorList>
            <person name="Kang H."/>
            <person name="Kim H."/>
            <person name="Joh K."/>
        </authorList>
    </citation>
    <scope>NUCLEOTIDE SEQUENCE [LARGE SCALE GENOMIC DNA]</scope>
    <source>
        <strain evidence="1 2">HMF7856</strain>
    </source>
</reference>
<accession>A0A6I4I3C5</accession>
<dbReference type="Proteomes" id="UP000429232">
    <property type="component" value="Chromosome"/>
</dbReference>
<protein>
    <submittedName>
        <fullName evidence="1">Uncharacterized protein</fullName>
    </submittedName>
</protein>
<dbReference type="AlphaFoldDB" id="A0A6I4I3C5"/>
<evidence type="ECO:0000313" key="1">
    <source>
        <dbReference type="EMBL" id="QQL50757.1"/>
    </source>
</evidence>
<dbReference type="RefSeq" id="WP_157526738.1">
    <property type="nucleotide sequence ID" value="NZ_CP066775.1"/>
</dbReference>
<keyword evidence="2" id="KW-1185">Reference proteome</keyword>
<name>A0A6I4I3C5_9SPHI</name>
<evidence type="ECO:0000313" key="2">
    <source>
        <dbReference type="Proteomes" id="UP000429232"/>
    </source>
</evidence>
<dbReference type="EMBL" id="CP066775">
    <property type="protein sequence ID" value="QQL50757.1"/>
    <property type="molecule type" value="Genomic_DNA"/>
</dbReference>
<gene>
    <name evidence="1" type="ORF">GO620_004670</name>
</gene>
<sequence>MIKTLLNRFSKIWLIGCFLAVTINASGQTENDAIMIPKNYICPAFMYNYGSWDHYWEGTFNRDNANLGTVSTKMYTAAVVYGLTNNINLIAAAPYVATHATAGTLANQKGVQDLHFTLKYMPLETVVGGGVLSAYAIGSYSLPLTNYVADFLPMSIGVRSRTFSIRGMLDYQVKNFFITGSGQYNQRQDITIDRPAYYTTQLIYSNQVAMPNVMNYNGRLGYRSASFRAEAIVDNNTTLGGFDITKNNMPFPSNRMNATSLGLNFKYSFQSGLELSAGGSRVVAGRNVGQTTMVGGGIDYLFSLNKRKKTNKTVIKAVNEK</sequence>
<dbReference type="KEGG" id="mgik:GO620_004670"/>
<proteinExistence type="predicted"/>